<evidence type="ECO:0000313" key="2">
    <source>
        <dbReference type="Proteomes" id="UP000198761"/>
    </source>
</evidence>
<proteinExistence type="predicted"/>
<dbReference type="STRING" id="933059.SAMN04488103_109169"/>
<organism evidence="1 2">
    <name type="scientific">Gemmobacter aquatilis</name>
    <dbReference type="NCBI Taxonomy" id="933059"/>
    <lineage>
        <taxon>Bacteria</taxon>
        <taxon>Pseudomonadati</taxon>
        <taxon>Pseudomonadota</taxon>
        <taxon>Alphaproteobacteria</taxon>
        <taxon>Rhodobacterales</taxon>
        <taxon>Paracoccaceae</taxon>
        <taxon>Gemmobacter</taxon>
    </lineage>
</organism>
<name>A0A1H8KQ87_9RHOB</name>
<keyword evidence="2" id="KW-1185">Reference proteome</keyword>
<dbReference type="Proteomes" id="UP000198761">
    <property type="component" value="Unassembled WGS sequence"/>
</dbReference>
<dbReference type="RefSeq" id="WP_139201594.1">
    <property type="nucleotide sequence ID" value="NZ_FOCE01000009.1"/>
</dbReference>
<protein>
    <submittedName>
        <fullName evidence="1">Uncharacterized protein</fullName>
    </submittedName>
</protein>
<accession>A0A1H8KQ87</accession>
<evidence type="ECO:0000313" key="1">
    <source>
        <dbReference type="EMBL" id="SEN95073.1"/>
    </source>
</evidence>
<dbReference type="EMBL" id="FOCE01000009">
    <property type="protein sequence ID" value="SEN95073.1"/>
    <property type="molecule type" value="Genomic_DNA"/>
</dbReference>
<dbReference type="AlphaFoldDB" id="A0A1H8KQ87"/>
<reference evidence="1 2" key="1">
    <citation type="submission" date="2016-10" db="EMBL/GenBank/DDBJ databases">
        <authorList>
            <person name="de Groot N.N."/>
        </authorList>
    </citation>
    <scope>NUCLEOTIDE SEQUENCE [LARGE SCALE GENOMIC DNA]</scope>
    <source>
        <strain evidence="1 2">DSM 3857</strain>
    </source>
</reference>
<sequence length="80" mass="8336">MSAHLHPLQAFALPPGQLPPVAIPGTTLPMPAPIRPADPRSGFARQIAHARRIVTDPAERAGRPHILTIAQAVLKSAGAA</sequence>
<gene>
    <name evidence="1" type="ORF">SAMN04488103_109169</name>
</gene>